<protein>
    <submittedName>
        <fullName evidence="3">CYCLASE ADENYLATE CYCLASE ADENYLYL CYAB LYASE CLASS CYAB-TYPE THERMOPHILIC MJ0240</fullName>
    </submittedName>
</protein>
<evidence type="ECO:0000259" key="2">
    <source>
        <dbReference type="PROSITE" id="PS51707"/>
    </source>
</evidence>
<organism evidence="3 4">
    <name type="scientific">Anaerobutyricum hallii</name>
    <dbReference type="NCBI Taxonomy" id="39488"/>
    <lineage>
        <taxon>Bacteria</taxon>
        <taxon>Bacillati</taxon>
        <taxon>Bacillota</taxon>
        <taxon>Clostridia</taxon>
        <taxon>Lachnospirales</taxon>
        <taxon>Lachnospiraceae</taxon>
        <taxon>Anaerobutyricum</taxon>
    </lineage>
</organism>
<dbReference type="PANTHER" id="PTHR21028">
    <property type="entry name" value="SI:CH211-156B7.4"/>
    <property type="match status" value="1"/>
</dbReference>
<dbReference type="InterPro" id="IPR033469">
    <property type="entry name" value="CYTH-like_dom_sf"/>
</dbReference>
<sequence>MIEVEIKLPLFRRSVTERTLTEFGFKPGNLVKESDFYFTSDFHDFMKTDEALRIRTCDNFNTRETASFLTYKGAKLDTVSTTRKELETRIDDAETTREILISLGYKRLYPVTKLRQYYHKGMMTACVDQVEGLGSFLELEILVNTLEEKENALQSIEALLLDMGSSLRETTRKSYLAMLLSKGSPD</sequence>
<dbReference type="Pfam" id="PF01928">
    <property type="entry name" value="CYTH"/>
    <property type="match status" value="1"/>
</dbReference>
<dbReference type="GO" id="GO:0016829">
    <property type="term" value="F:lyase activity"/>
    <property type="evidence" value="ECO:0007669"/>
    <property type="project" value="UniProtKB-KW"/>
</dbReference>
<accession>A0A285PVD9</accession>
<reference evidence="4" key="1">
    <citation type="submission" date="2017-09" db="EMBL/GenBank/DDBJ databases">
        <authorList>
            <person name="Shetty A S."/>
        </authorList>
    </citation>
    <scope>NUCLEOTIDE SEQUENCE [LARGE SCALE GENOMIC DNA]</scope>
</reference>
<gene>
    <name evidence="3" type="ORF">EHLA_1026</name>
</gene>
<keyword evidence="3" id="KW-0456">Lyase</keyword>
<dbReference type="SUPFAM" id="SSF55154">
    <property type="entry name" value="CYTH-like phosphatases"/>
    <property type="match status" value="1"/>
</dbReference>
<dbReference type="SMART" id="SM01118">
    <property type="entry name" value="CYTH"/>
    <property type="match status" value="1"/>
</dbReference>
<dbReference type="InterPro" id="IPR023577">
    <property type="entry name" value="CYTH_domain"/>
</dbReference>
<keyword evidence="4" id="KW-1185">Reference proteome</keyword>
<feature type="coiled-coil region" evidence="1">
    <location>
        <begin position="76"/>
        <end position="103"/>
    </location>
</feature>
<evidence type="ECO:0000256" key="1">
    <source>
        <dbReference type="SAM" id="Coils"/>
    </source>
</evidence>
<dbReference type="Proteomes" id="UP000217549">
    <property type="component" value="Chromosome I"/>
</dbReference>
<dbReference type="InterPro" id="IPR008173">
    <property type="entry name" value="Adenylyl_cyclase_CyaB"/>
</dbReference>
<dbReference type="AlphaFoldDB" id="A0A285PVD9"/>
<dbReference type="PANTHER" id="PTHR21028:SF2">
    <property type="entry name" value="CYTH DOMAIN-CONTAINING PROTEIN"/>
    <property type="match status" value="1"/>
</dbReference>
<dbReference type="NCBIfam" id="TIGR00318">
    <property type="entry name" value="cyaB"/>
    <property type="match status" value="1"/>
</dbReference>
<keyword evidence="1" id="KW-0175">Coiled coil</keyword>
<dbReference type="STRING" id="39488.ERS852450_02761"/>
<dbReference type="RefSeq" id="WP_096239559.1">
    <property type="nucleotide sequence ID" value="NZ_LT907978.1"/>
</dbReference>
<dbReference type="Gene3D" id="2.40.320.10">
    <property type="entry name" value="Hypothetical Protein Pfu-838710-001"/>
    <property type="match status" value="1"/>
</dbReference>
<feature type="domain" description="CYTH" evidence="2">
    <location>
        <begin position="1"/>
        <end position="181"/>
    </location>
</feature>
<dbReference type="PROSITE" id="PS51707">
    <property type="entry name" value="CYTH"/>
    <property type="match status" value="1"/>
</dbReference>
<name>A0A285PVD9_9FIRM</name>
<dbReference type="CDD" id="cd07890">
    <property type="entry name" value="CYTH-like_AC_IV-like"/>
    <property type="match status" value="1"/>
</dbReference>
<evidence type="ECO:0000313" key="3">
    <source>
        <dbReference type="EMBL" id="SOB71760.1"/>
    </source>
</evidence>
<evidence type="ECO:0000313" key="4">
    <source>
        <dbReference type="Proteomes" id="UP000217549"/>
    </source>
</evidence>
<proteinExistence type="predicted"/>
<dbReference type="EMBL" id="LT907978">
    <property type="protein sequence ID" value="SOB71760.1"/>
    <property type="molecule type" value="Genomic_DNA"/>
</dbReference>
<dbReference type="KEGG" id="ehl:EHLA_1026"/>